<gene>
    <name evidence="1" type="ORF">TIFTF001_003978</name>
</gene>
<comment type="caution">
    <text evidence="1">The sequence shown here is derived from an EMBL/GenBank/DDBJ whole genome shotgun (WGS) entry which is preliminary data.</text>
</comment>
<name>A0AA88A2K0_FICCA</name>
<protein>
    <submittedName>
        <fullName evidence="1">Uncharacterized protein</fullName>
    </submittedName>
</protein>
<evidence type="ECO:0000313" key="1">
    <source>
        <dbReference type="EMBL" id="GMN33096.1"/>
    </source>
</evidence>
<evidence type="ECO:0000313" key="2">
    <source>
        <dbReference type="Proteomes" id="UP001187192"/>
    </source>
</evidence>
<proteinExistence type="predicted"/>
<dbReference type="Proteomes" id="UP001187192">
    <property type="component" value="Unassembled WGS sequence"/>
</dbReference>
<accession>A0AA88A2K0</accession>
<keyword evidence="2" id="KW-1185">Reference proteome</keyword>
<dbReference type="EMBL" id="BTGU01000004">
    <property type="protein sequence ID" value="GMN33096.1"/>
    <property type="molecule type" value="Genomic_DNA"/>
</dbReference>
<reference evidence="1" key="1">
    <citation type="submission" date="2023-07" db="EMBL/GenBank/DDBJ databases">
        <title>draft genome sequence of fig (Ficus carica).</title>
        <authorList>
            <person name="Takahashi T."/>
            <person name="Nishimura K."/>
        </authorList>
    </citation>
    <scope>NUCLEOTIDE SEQUENCE</scope>
</reference>
<organism evidence="1 2">
    <name type="scientific">Ficus carica</name>
    <name type="common">Common fig</name>
    <dbReference type="NCBI Taxonomy" id="3494"/>
    <lineage>
        <taxon>Eukaryota</taxon>
        <taxon>Viridiplantae</taxon>
        <taxon>Streptophyta</taxon>
        <taxon>Embryophyta</taxon>
        <taxon>Tracheophyta</taxon>
        <taxon>Spermatophyta</taxon>
        <taxon>Magnoliopsida</taxon>
        <taxon>eudicotyledons</taxon>
        <taxon>Gunneridae</taxon>
        <taxon>Pentapetalae</taxon>
        <taxon>rosids</taxon>
        <taxon>fabids</taxon>
        <taxon>Rosales</taxon>
        <taxon>Moraceae</taxon>
        <taxon>Ficeae</taxon>
        <taxon>Ficus</taxon>
    </lineage>
</organism>
<sequence length="133" mass="14691">MSRFVPHNWIRCGRLSSVEALGLSSSGGPFSCTDDAYVSRECSCSSIATRLGYHVGAVCQRESSCSSIATRLDYHVGAVCQRECSCLRIATRLDHHVVKNAGNFLHVEGRSNTIGFVVIGSHQLELLWIEFKW</sequence>
<dbReference type="AlphaFoldDB" id="A0AA88A2K0"/>